<dbReference type="AlphaFoldDB" id="A0A9J7APE7"/>
<evidence type="ECO:0000259" key="1">
    <source>
        <dbReference type="PROSITE" id="PS51186"/>
    </source>
</evidence>
<dbReference type="InterPro" id="IPR000182">
    <property type="entry name" value="GNAT_dom"/>
</dbReference>
<sequence length="176" mass="18997">MSELKIGIRESGPEDLAAIEALYPLVFPEEDLLPLVRTLIREPAGVLSLVAMDGAVLAGHVAFTTCAVAGYPQQVALLGPLAVIPAMQRQGIGSALVQEGLERLHRARVVRVMVLGDPTYYTRFGFAPDTDIAPPYPLPESWWNAWRSLGLGEALPPCSGDLVVPPPWRVATYWGA</sequence>
<gene>
    <name evidence="2" type="ORF">NUH88_15440</name>
</gene>
<dbReference type="CDD" id="cd04301">
    <property type="entry name" value="NAT_SF"/>
    <property type="match status" value="1"/>
</dbReference>
<name>A0A9J7APE7_9PROT</name>
<dbReference type="Pfam" id="PF00583">
    <property type="entry name" value="Acetyltransf_1"/>
    <property type="match status" value="1"/>
</dbReference>
<dbReference type="KEGG" id="naci:NUH88_15440"/>
<dbReference type="Proteomes" id="UP001060336">
    <property type="component" value="Chromosome"/>
</dbReference>
<dbReference type="Gene3D" id="3.40.630.30">
    <property type="match status" value="1"/>
</dbReference>
<reference evidence="2" key="1">
    <citation type="submission" date="2022-08" db="EMBL/GenBank/DDBJ databases">
        <title>Nisaea acidiphila sp. nov., isolated from a marine algal debris and emended description of the genus Nisaea Urios et al. 2008.</title>
        <authorList>
            <person name="Kwon K."/>
        </authorList>
    </citation>
    <scope>NUCLEOTIDE SEQUENCE</scope>
    <source>
        <strain evidence="2">MEBiC11861</strain>
    </source>
</reference>
<evidence type="ECO:0000313" key="2">
    <source>
        <dbReference type="EMBL" id="UUX48794.1"/>
    </source>
</evidence>
<keyword evidence="3" id="KW-1185">Reference proteome</keyword>
<evidence type="ECO:0000313" key="3">
    <source>
        <dbReference type="Proteomes" id="UP001060336"/>
    </source>
</evidence>
<feature type="domain" description="N-acetyltransferase" evidence="1">
    <location>
        <begin position="6"/>
        <end position="145"/>
    </location>
</feature>
<protein>
    <submittedName>
        <fullName evidence="2">N-acetyltransferase</fullName>
    </submittedName>
</protein>
<dbReference type="RefSeq" id="WP_257767296.1">
    <property type="nucleotide sequence ID" value="NZ_CP102480.1"/>
</dbReference>
<dbReference type="SUPFAM" id="SSF55729">
    <property type="entry name" value="Acyl-CoA N-acyltransferases (Nat)"/>
    <property type="match status" value="1"/>
</dbReference>
<dbReference type="PROSITE" id="PS51186">
    <property type="entry name" value="GNAT"/>
    <property type="match status" value="1"/>
</dbReference>
<dbReference type="InterPro" id="IPR016181">
    <property type="entry name" value="Acyl_CoA_acyltransferase"/>
</dbReference>
<organism evidence="2 3">
    <name type="scientific">Nisaea acidiphila</name>
    <dbReference type="NCBI Taxonomy" id="1862145"/>
    <lineage>
        <taxon>Bacteria</taxon>
        <taxon>Pseudomonadati</taxon>
        <taxon>Pseudomonadota</taxon>
        <taxon>Alphaproteobacteria</taxon>
        <taxon>Rhodospirillales</taxon>
        <taxon>Thalassobaculaceae</taxon>
        <taxon>Nisaea</taxon>
    </lineage>
</organism>
<dbReference type="EMBL" id="CP102480">
    <property type="protein sequence ID" value="UUX48794.1"/>
    <property type="molecule type" value="Genomic_DNA"/>
</dbReference>
<dbReference type="GO" id="GO:0016747">
    <property type="term" value="F:acyltransferase activity, transferring groups other than amino-acyl groups"/>
    <property type="evidence" value="ECO:0007669"/>
    <property type="project" value="InterPro"/>
</dbReference>
<accession>A0A9J7APE7</accession>
<proteinExistence type="predicted"/>